<organism evidence="2 3">
    <name type="scientific">Oryza glaberrima</name>
    <name type="common">African rice</name>
    <dbReference type="NCBI Taxonomy" id="4538"/>
    <lineage>
        <taxon>Eukaryota</taxon>
        <taxon>Viridiplantae</taxon>
        <taxon>Streptophyta</taxon>
        <taxon>Embryophyta</taxon>
        <taxon>Tracheophyta</taxon>
        <taxon>Spermatophyta</taxon>
        <taxon>Magnoliopsida</taxon>
        <taxon>Liliopsida</taxon>
        <taxon>Poales</taxon>
        <taxon>Poaceae</taxon>
        <taxon>BOP clade</taxon>
        <taxon>Oryzoideae</taxon>
        <taxon>Oryzeae</taxon>
        <taxon>Oryzinae</taxon>
        <taxon>Oryza</taxon>
    </lineage>
</organism>
<sequence>MNSRPSSSTEYYECRLCQGKKNNVFEENHAMLANKVEAGGAYRHTPNAWRFAYQPPSLQVTGDQPATSTAPQPEKQITIKDDNDDDHRINNVNIALNSYNYNMANESIFNSGLLHPNTQDYISGCKDLWYGPYEDDEKKDWLSSFELLVDELCKNK</sequence>
<dbReference type="EnsemblPlants" id="ORGLA10G0065000.1">
    <property type="protein sequence ID" value="ORGLA10G0065000.1"/>
    <property type="gene ID" value="ORGLA10G0065000"/>
</dbReference>
<name>I1QTW7_ORYGL</name>
<evidence type="ECO:0000313" key="2">
    <source>
        <dbReference type="EnsemblPlants" id="ORGLA10G0065000.1"/>
    </source>
</evidence>
<evidence type="ECO:0000256" key="1">
    <source>
        <dbReference type="SAM" id="MobiDB-lite"/>
    </source>
</evidence>
<feature type="compositionally biased region" description="Polar residues" evidence="1">
    <location>
        <begin position="60"/>
        <end position="71"/>
    </location>
</feature>
<dbReference type="Proteomes" id="UP000007306">
    <property type="component" value="Chromosome 10"/>
</dbReference>
<reference evidence="2" key="1">
    <citation type="submission" date="2015-06" db="UniProtKB">
        <authorList>
            <consortium name="EnsemblPlants"/>
        </authorList>
    </citation>
    <scope>IDENTIFICATION</scope>
</reference>
<feature type="region of interest" description="Disordered" evidence="1">
    <location>
        <begin position="60"/>
        <end position="84"/>
    </location>
</feature>
<dbReference type="OMA" id="TEYYECR"/>
<evidence type="ECO:0000313" key="3">
    <source>
        <dbReference type="Proteomes" id="UP000007306"/>
    </source>
</evidence>
<keyword evidence="3" id="KW-1185">Reference proteome</keyword>
<dbReference type="HOGENOM" id="CLU_1888902_0_0_1"/>
<accession>I1QTW7</accession>
<reference evidence="2 3" key="2">
    <citation type="submission" date="2018-04" db="EMBL/GenBank/DDBJ databases">
        <title>OglaRS2 (Oryza glaberrima Reference Sequence Version 2).</title>
        <authorList>
            <person name="Zhang J."/>
            <person name="Kudrna D."/>
            <person name="Lee S."/>
            <person name="Talag J."/>
            <person name="Rajasekar S."/>
            <person name="Wing R.A."/>
        </authorList>
    </citation>
    <scope>NUCLEOTIDE SEQUENCE [LARGE SCALE GENOMIC DNA]</scope>
    <source>
        <strain evidence="2 3">cv. IRGC 96717</strain>
    </source>
</reference>
<proteinExistence type="predicted"/>
<protein>
    <submittedName>
        <fullName evidence="2">Uncharacterized protein</fullName>
    </submittedName>
</protein>
<dbReference type="AlphaFoldDB" id="I1QTW7"/>
<dbReference type="Gramene" id="ORGLA10G0065000.1">
    <property type="protein sequence ID" value="ORGLA10G0065000.1"/>
    <property type="gene ID" value="ORGLA10G0065000"/>
</dbReference>